<dbReference type="SUPFAM" id="SSF46689">
    <property type="entry name" value="Homeodomain-like"/>
    <property type="match status" value="1"/>
</dbReference>
<dbReference type="InterPro" id="IPR025722">
    <property type="entry name" value="TetR"/>
</dbReference>
<name>A0AAD1DQH7_CHRNA</name>
<dbReference type="Gene3D" id="1.10.357.10">
    <property type="entry name" value="Tetracycline Repressor, domain 2"/>
    <property type="match status" value="1"/>
</dbReference>
<evidence type="ECO:0000256" key="1">
    <source>
        <dbReference type="ARBA" id="ARBA00023125"/>
    </source>
</evidence>
<dbReference type="KEGG" id="cnk:EG343_08855"/>
<feature type="DNA-binding region" description="H-T-H motif" evidence="2">
    <location>
        <begin position="24"/>
        <end position="43"/>
    </location>
</feature>
<dbReference type="Proteomes" id="UP000278288">
    <property type="component" value="Chromosome"/>
</dbReference>
<dbReference type="PROSITE" id="PS50977">
    <property type="entry name" value="HTH_TETR_2"/>
    <property type="match status" value="1"/>
</dbReference>
<gene>
    <name evidence="4" type="ORF">EG343_08855</name>
</gene>
<dbReference type="AlphaFoldDB" id="A0AAD1DQH7"/>
<organism evidence="4 5">
    <name type="scientific">Chryseobacterium nakagawai</name>
    <dbReference type="NCBI Taxonomy" id="1241982"/>
    <lineage>
        <taxon>Bacteria</taxon>
        <taxon>Pseudomonadati</taxon>
        <taxon>Bacteroidota</taxon>
        <taxon>Flavobacteriia</taxon>
        <taxon>Flavobacteriales</taxon>
        <taxon>Weeksellaceae</taxon>
        <taxon>Chryseobacterium group</taxon>
        <taxon>Chryseobacterium</taxon>
    </lineage>
</organism>
<dbReference type="Pfam" id="PF13972">
    <property type="entry name" value="TetR"/>
    <property type="match status" value="1"/>
</dbReference>
<dbReference type="GO" id="GO:0003677">
    <property type="term" value="F:DNA binding"/>
    <property type="evidence" value="ECO:0007669"/>
    <property type="project" value="UniProtKB-UniRule"/>
</dbReference>
<dbReference type="InterPro" id="IPR001647">
    <property type="entry name" value="HTH_TetR"/>
</dbReference>
<dbReference type="RefSeq" id="WP_123857445.1">
    <property type="nucleotide sequence ID" value="NZ_CP033923.1"/>
</dbReference>
<reference evidence="4 5" key="1">
    <citation type="submission" date="2018-11" db="EMBL/GenBank/DDBJ databases">
        <title>Proposal to divide the Flavobacteriaceae and reorganize its genera based on Amino Acid Identity values calculated from whole genome sequences.</title>
        <authorList>
            <person name="Nicholson A.C."/>
            <person name="Gulvik C.A."/>
            <person name="Whitney A.M."/>
            <person name="Humrighouse B.W."/>
            <person name="Bell M."/>
            <person name="Holmes B."/>
            <person name="Steigerwalt A.G."/>
            <person name="Villarma A."/>
            <person name="Sheth M."/>
            <person name="Batra D."/>
            <person name="Pryor J."/>
            <person name="Bernardet J.-F."/>
            <person name="Hugo C."/>
            <person name="Kampfer P."/>
            <person name="Newman J."/>
            <person name="McQuiston J.R."/>
        </authorList>
    </citation>
    <scope>NUCLEOTIDE SEQUENCE [LARGE SCALE GENOMIC DNA]</scope>
    <source>
        <strain evidence="4 5">G0041</strain>
    </source>
</reference>
<dbReference type="PRINTS" id="PR00455">
    <property type="entry name" value="HTHTETR"/>
</dbReference>
<keyword evidence="1 2" id="KW-0238">DNA-binding</keyword>
<feature type="domain" description="HTH tetR-type" evidence="3">
    <location>
        <begin position="1"/>
        <end position="61"/>
    </location>
</feature>
<evidence type="ECO:0000259" key="3">
    <source>
        <dbReference type="PROSITE" id="PS50977"/>
    </source>
</evidence>
<evidence type="ECO:0000313" key="4">
    <source>
        <dbReference type="EMBL" id="AZA90726.1"/>
    </source>
</evidence>
<sequence>MNTKEKILFKALELFNEKGYNNITTRHIAAELSISPGNLHYHFKHSEDIIKILFAELTLKMDELLNKMKAKENKTLEDLYILTSSTCEIFYHYRFIFVNLVDVLKKIPEVEAKYEGINFSRREEFQLIFTDLQKNNILKKDIPDFIINSLTEQIFILADNWLTHNRLISKLNKAAAIKSYTLLLMNLFYPLLNKEQQKIYEKQYIQ</sequence>
<dbReference type="EMBL" id="CP033923">
    <property type="protein sequence ID" value="AZA90726.1"/>
    <property type="molecule type" value="Genomic_DNA"/>
</dbReference>
<keyword evidence="5" id="KW-1185">Reference proteome</keyword>
<protein>
    <submittedName>
        <fullName evidence="4">TetR/AcrR family transcriptional regulator</fullName>
    </submittedName>
</protein>
<evidence type="ECO:0000313" key="5">
    <source>
        <dbReference type="Proteomes" id="UP000278288"/>
    </source>
</evidence>
<dbReference type="InterPro" id="IPR009057">
    <property type="entry name" value="Homeodomain-like_sf"/>
</dbReference>
<dbReference type="Pfam" id="PF00440">
    <property type="entry name" value="TetR_N"/>
    <property type="match status" value="1"/>
</dbReference>
<proteinExistence type="predicted"/>
<accession>A0AAD1DQH7</accession>
<evidence type="ECO:0000256" key="2">
    <source>
        <dbReference type="PROSITE-ProRule" id="PRU00335"/>
    </source>
</evidence>